<sequence>MPKVRVFFVNCHPNRPRRDRELDDAERRAHAARETHRKREAERDRLQSRRVPSPTSQSILLRTDPFGTTSVTIDNAVAGLLHYYVYFYHPTLWPNEMAVLRQGLYTFKSAVNYVMRMVVEDSLTMYCLLSAAACRLQFIDRLPCALVEGKHGYYMRNALQLLRSRIDTRSFQTSDQQRLLLICIMFLTSAECYRDDVSAAKTHLQAAVSILEQNGGIMSIQDENLRGQLAMADLYLACIKLKPCLFSFDYDPGPASILGLMDHELSSVPSESVAASLLDRDTQIVPLELRVVIEQLVESYEVKSRLQTSAMSASRAMEITHWITTRNMAIRNRLLALTTADLRIHALRTAIIMWTLLAMNVTGRAKTVKIMAPMLQGILTQIPAPLGWAGHEDIRLWILIVGFSCAVEASDVAGWFAAQSSDIARGWPLDTTDSTCWRRDDEDDDDDDYCCRLLAVRLEIFQRQGFFFDAPIQRPRTRKLAQYIRTSFLH</sequence>
<accession>A0A178ZJ64</accession>
<dbReference type="Pfam" id="PF11951">
    <property type="entry name" value="Fungal_trans_2"/>
    <property type="match status" value="1"/>
</dbReference>
<dbReference type="InterPro" id="IPR021858">
    <property type="entry name" value="Fun_TF"/>
</dbReference>
<dbReference type="PANTHER" id="PTHR37540">
    <property type="entry name" value="TRANSCRIPTION FACTOR (ACR-2), PUTATIVE-RELATED-RELATED"/>
    <property type="match status" value="1"/>
</dbReference>
<evidence type="ECO:0000313" key="3">
    <source>
        <dbReference type="Proteomes" id="UP000078343"/>
    </source>
</evidence>
<dbReference type="OrthoDB" id="4137828at2759"/>
<evidence type="ECO:0000313" key="2">
    <source>
        <dbReference type="EMBL" id="OAP59824.1"/>
    </source>
</evidence>
<feature type="region of interest" description="Disordered" evidence="1">
    <location>
        <begin position="15"/>
        <end position="58"/>
    </location>
</feature>
<protein>
    <recommendedName>
        <fullName evidence="4">Transcription factor domain-containing protein</fullName>
    </recommendedName>
</protein>
<evidence type="ECO:0008006" key="4">
    <source>
        <dbReference type="Google" id="ProtNLM"/>
    </source>
</evidence>
<reference evidence="2 3" key="1">
    <citation type="submission" date="2016-04" db="EMBL/GenBank/DDBJ databases">
        <title>Draft genome of Fonsecaea erecta CBS 125763.</title>
        <authorList>
            <person name="Weiss V.A."/>
            <person name="Vicente V.A."/>
            <person name="Raittz R.T."/>
            <person name="Moreno L.F."/>
            <person name="De Souza E.M."/>
            <person name="Pedrosa F.O."/>
            <person name="Steffens M.B."/>
            <person name="Faoro H."/>
            <person name="Tadra-Sfeir M.Z."/>
            <person name="Najafzadeh M.J."/>
            <person name="Felipe M.S."/>
            <person name="Teixeira M."/>
            <person name="Sun J."/>
            <person name="Xi L."/>
            <person name="Gomes R."/>
            <person name="De Azevedo C.M."/>
            <person name="Salgado C.G."/>
            <person name="Da Silva M.B."/>
            <person name="Nascimento M.F."/>
            <person name="Queiroz-Telles F."/>
            <person name="Attili D.S."/>
            <person name="Gorbushina A."/>
        </authorList>
    </citation>
    <scope>NUCLEOTIDE SEQUENCE [LARGE SCALE GENOMIC DNA]</scope>
    <source>
        <strain evidence="2 3">CBS 125763</strain>
    </source>
</reference>
<organism evidence="2 3">
    <name type="scientific">Fonsecaea erecta</name>
    <dbReference type="NCBI Taxonomy" id="1367422"/>
    <lineage>
        <taxon>Eukaryota</taxon>
        <taxon>Fungi</taxon>
        <taxon>Dikarya</taxon>
        <taxon>Ascomycota</taxon>
        <taxon>Pezizomycotina</taxon>
        <taxon>Eurotiomycetes</taxon>
        <taxon>Chaetothyriomycetidae</taxon>
        <taxon>Chaetothyriales</taxon>
        <taxon>Herpotrichiellaceae</taxon>
        <taxon>Fonsecaea</taxon>
    </lineage>
</organism>
<dbReference type="GeneID" id="30008994"/>
<evidence type="ECO:0000256" key="1">
    <source>
        <dbReference type="SAM" id="MobiDB-lite"/>
    </source>
</evidence>
<feature type="compositionally biased region" description="Basic and acidic residues" evidence="1">
    <location>
        <begin position="16"/>
        <end position="47"/>
    </location>
</feature>
<gene>
    <name evidence="2" type="ORF">AYL99_04826</name>
</gene>
<dbReference type="AlphaFoldDB" id="A0A178ZJ64"/>
<proteinExistence type="predicted"/>
<name>A0A178ZJ64_9EURO</name>
<dbReference type="PANTHER" id="PTHR37540:SF5">
    <property type="entry name" value="TRANSCRIPTION FACTOR DOMAIN-CONTAINING PROTEIN"/>
    <property type="match status" value="1"/>
</dbReference>
<keyword evidence="3" id="KW-1185">Reference proteome</keyword>
<dbReference type="RefSeq" id="XP_018693191.1">
    <property type="nucleotide sequence ID" value="XM_018836338.1"/>
</dbReference>
<dbReference type="Proteomes" id="UP000078343">
    <property type="component" value="Unassembled WGS sequence"/>
</dbReference>
<dbReference type="EMBL" id="LVYI01000004">
    <property type="protein sequence ID" value="OAP59824.1"/>
    <property type="molecule type" value="Genomic_DNA"/>
</dbReference>
<comment type="caution">
    <text evidence="2">The sequence shown here is derived from an EMBL/GenBank/DDBJ whole genome shotgun (WGS) entry which is preliminary data.</text>
</comment>